<feature type="transmembrane region" description="Helical" evidence="1">
    <location>
        <begin position="483"/>
        <end position="505"/>
    </location>
</feature>
<keyword evidence="1" id="KW-0973">c-di-GMP</keyword>
<comment type="pathway">
    <text evidence="1">Glycan metabolism; bacterial cellulose biosynthesis.</text>
</comment>
<keyword evidence="1" id="KW-0812">Transmembrane</keyword>
<name>A0AAU7X9R9_9HYPH</name>
<dbReference type="InterPro" id="IPR018513">
    <property type="entry name" value="Cell_synthase_bac"/>
</dbReference>
<dbReference type="KEGG" id="mflg:ABS361_15070"/>
<dbReference type="Pfam" id="PF03170">
    <property type="entry name" value="BcsB"/>
    <property type="match status" value="1"/>
</dbReference>
<proteinExistence type="inferred from homology"/>
<keyword evidence="1" id="KW-1133">Transmembrane helix</keyword>
<keyword evidence="1" id="KW-1003">Cell membrane</keyword>
<sequence length="511" mass="52447">MRLLVAGRTRADFERAFATLDRLAETVAGRGQPAAIPAAARAGGLRVEPERRYRLKDFGLRSTVFDGRLYRVAFDMQLPADFYPADTDKVRIGLEGGYAAGLSPDARIAVLVNGLTVSVLPMPDPRGQIFADRPLLLPLGAFRPGLNRIEITAAVPAPADKTCDTVADRGRDRFLSLAETSITIPPLPRIGQVPELAGLSGISATGTGATIHVPHPDLDTLSAAATLVARLTVTAGRPASWPLRFGNPDEEAGASILIGAAPDIGPGIAAPYGALVGETLARWASQPPAPAPNVSGGTMRPTPLDRRIAALASGGRAGTDPMTTGSILSRAIGTAGSDDPERSSESLRERWRATATRSGLIDGWIASAARLLGGIGASDGQRAADVRPPATATLIVAQTAAPDRSAGWTLVTAPTAAGLFDAIADATAPDAWLQWHGAALVVDGADASLTAVPAARPTLIASGPWSAGNARLVLAAWLSRNPLAYALAGLVAAIAAGLGIAGALARSGQRA</sequence>
<accession>A0AAU7X9R9</accession>
<gene>
    <name evidence="2" type="ORF">ABS361_15070</name>
</gene>
<evidence type="ECO:0000313" key="2">
    <source>
        <dbReference type="EMBL" id="XBY43408.1"/>
    </source>
</evidence>
<reference evidence="2" key="1">
    <citation type="submission" date="2024-06" db="EMBL/GenBank/DDBJ databases">
        <title>Methylostella associata gen. nov., sp. nov., a novel Ancalomicrobiaceae-affiliated facultatively methylotrophic bacteria that feed on methanotrophs of the genus Methylococcus.</title>
        <authorList>
            <person name="Saltykova V."/>
            <person name="Danilova O.V."/>
            <person name="Oshkin I.Y."/>
            <person name="Belova S.E."/>
            <person name="Pimenov N.V."/>
            <person name="Dedysh S.N."/>
        </authorList>
    </citation>
    <scope>NUCLEOTIDE SEQUENCE</scope>
    <source>
        <strain evidence="2">S20</strain>
    </source>
</reference>
<keyword evidence="1" id="KW-0135">Cellulose biosynthesis</keyword>
<organism evidence="2">
    <name type="scientific">Methyloraptor flagellatus</name>
    <dbReference type="NCBI Taxonomy" id="3162530"/>
    <lineage>
        <taxon>Bacteria</taxon>
        <taxon>Pseudomonadati</taxon>
        <taxon>Pseudomonadota</taxon>
        <taxon>Alphaproteobacteria</taxon>
        <taxon>Hyphomicrobiales</taxon>
        <taxon>Ancalomicrobiaceae</taxon>
        <taxon>Methyloraptor</taxon>
    </lineage>
</organism>
<dbReference type="AlphaFoldDB" id="A0AAU7X9R9"/>
<comment type="subunit">
    <text evidence="1">Tightly associated with the cellulose synthase catalytic subunit.</text>
</comment>
<keyword evidence="1" id="KW-0472">Membrane</keyword>
<comment type="similarity">
    <text evidence="1">Belongs to the AcsB/BcsB family.</text>
</comment>
<keyword evidence="1" id="KW-0997">Cell inner membrane</keyword>
<comment type="function">
    <text evidence="1">Binds the cellulose synthase activator, bis-(3'-5') cyclic diguanylic acid (c-di-GMP).</text>
</comment>
<protein>
    <recommendedName>
        <fullName evidence="1">Cyclic di-GMP-binding protein</fullName>
    </recommendedName>
    <alternativeName>
        <fullName evidence="1">Cellulose synthase regulatory subunit</fullName>
    </alternativeName>
</protein>
<dbReference type="Gene3D" id="2.60.120.260">
    <property type="entry name" value="Galactose-binding domain-like"/>
    <property type="match status" value="1"/>
</dbReference>
<dbReference type="GO" id="GO:0006011">
    <property type="term" value="P:UDP-alpha-D-glucose metabolic process"/>
    <property type="evidence" value="ECO:0007669"/>
    <property type="project" value="InterPro"/>
</dbReference>
<comment type="subcellular location">
    <subcellularLocation>
        <location evidence="1">Cell inner membrane</location>
    </subcellularLocation>
</comment>
<dbReference type="GO" id="GO:0030244">
    <property type="term" value="P:cellulose biosynthetic process"/>
    <property type="evidence" value="ECO:0007669"/>
    <property type="project" value="UniProtKB-KW"/>
</dbReference>
<dbReference type="GO" id="GO:0005886">
    <property type="term" value="C:plasma membrane"/>
    <property type="evidence" value="ECO:0007669"/>
    <property type="project" value="UniProtKB-SubCell"/>
</dbReference>
<dbReference type="EMBL" id="CP158568">
    <property type="protein sequence ID" value="XBY43408.1"/>
    <property type="molecule type" value="Genomic_DNA"/>
</dbReference>
<evidence type="ECO:0000256" key="1">
    <source>
        <dbReference type="RuleBase" id="RU365021"/>
    </source>
</evidence>